<evidence type="ECO:0000313" key="2">
    <source>
        <dbReference type="Proteomes" id="UP000029981"/>
    </source>
</evidence>
<organism evidence="1 2">
    <name type="scientific">Cucumis sativus</name>
    <name type="common">Cucumber</name>
    <dbReference type="NCBI Taxonomy" id="3659"/>
    <lineage>
        <taxon>Eukaryota</taxon>
        <taxon>Viridiplantae</taxon>
        <taxon>Streptophyta</taxon>
        <taxon>Embryophyta</taxon>
        <taxon>Tracheophyta</taxon>
        <taxon>Spermatophyta</taxon>
        <taxon>Magnoliopsida</taxon>
        <taxon>eudicotyledons</taxon>
        <taxon>Gunneridae</taxon>
        <taxon>Pentapetalae</taxon>
        <taxon>rosids</taxon>
        <taxon>fabids</taxon>
        <taxon>Cucurbitales</taxon>
        <taxon>Cucurbitaceae</taxon>
        <taxon>Benincaseae</taxon>
        <taxon>Cucumis</taxon>
    </lineage>
</organism>
<proteinExistence type="predicted"/>
<evidence type="ECO:0000313" key="1">
    <source>
        <dbReference type="EMBL" id="KGN60058.1"/>
    </source>
</evidence>
<name>A0A0A0LE93_CUCSA</name>
<protein>
    <submittedName>
        <fullName evidence="1">Uncharacterized protein</fullName>
    </submittedName>
</protein>
<gene>
    <name evidence="1" type="ORF">Csa_3G874360</name>
</gene>
<reference evidence="1 2" key="4">
    <citation type="journal article" date="2011" name="BMC Genomics">
        <title>RNA-Seq improves annotation of protein-coding genes in the cucumber genome.</title>
        <authorList>
            <person name="Li Z."/>
            <person name="Zhang Z."/>
            <person name="Yan P."/>
            <person name="Huang S."/>
            <person name="Fei Z."/>
            <person name="Lin K."/>
        </authorList>
    </citation>
    <scope>NUCLEOTIDE SEQUENCE [LARGE SCALE GENOMIC DNA]</scope>
    <source>
        <strain evidence="2">cv. 9930</strain>
    </source>
</reference>
<dbReference type="Gramene" id="KGN60058">
    <property type="protein sequence ID" value="KGN60058"/>
    <property type="gene ID" value="Csa_3G874360"/>
</dbReference>
<reference evidence="1 2" key="3">
    <citation type="journal article" date="2010" name="BMC Genomics">
        <title>Transcriptome sequencing and comparative analysis of cucumber flowers with different sex types.</title>
        <authorList>
            <person name="Guo S."/>
            <person name="Zheng Y."/>
            <person name="Joung J.G."/>
            <person name="Liu S."/>
            <person name="Zhang Z."/>
            <person name="Crasta O.R."/>
            <person name="Sobral B.W."/>
            <person name="Xu Y."/>
            <person name="Huang S."/>
            <person name="Fei Z."/>
        </authorList>
    </citation>
    <scope>NUCLEOTIDE SEQUENCE [LARGE SCALE GENOMIC DNA]</scope>
    <source>
        <strain evidence="2">cv. 9930</strain>
    </source>
</reference>
<reference evidence="1 2" key="1">
    <citation type="journal article" date="2009" name="Nat. Genet.">
        <title>The genome of the cucumber, Cucumis sativus L.</title>
        <authorList>
            <person name="Huang S."/>
            <person name="Li R."/>
            <person name="Zhang Z."/>
            <person name="Li L."/>
            <person name="Gu X."/>
            <person name="Fan W."/>
            <person name="Lucas W.J."/>
            <person name="Wang X."/>
            <person name="Xie B."/>
            <person name="Ni P."/>
            <person name="Ren Y."/>
            <person name="Zhu H."/>
            <person name="Li J."/>
            <person name="Lin K."/>
            <person name="Jin W."/>
            <person name="Fei Z."/>
            <person name="Li G."/>
            <person name="Staub J."/>
            <person name="Kilian A."/>
            <person name="van der Vossen E.A."/>
            <person name="Wu Y."/>
            <person name="Guo J."/>
            <person name="He J."/>
            <person name="Jia Z."/>
            <person name="Ren Y."/>
            <person name="Tian G."/>
            <person name="Lu Y."/>
            <person name="Ruan J."/>
            <person name="Qian W."/>
            <person name="Wang M."/>
            <person name="Huang Q."/>
            <person name="Li B."/>
            <person name="Xuan Z."/>
            <person name="Cao J."/>
            <person name="Asan"/>
            <person name="Wu Z."/>
            <person name="Zhang J."/>
            <person name="Cai Q."/>
            <person name="Bai Y."/>
            <person name="Zhao B."/>
            <person name="Han Y."/>
            <person name="Li Y."/>
            <person name="Li X."/>
            <person name="Wang S."/>
            <person name="Shi Q."/>
            <person name="Liu S."/>
            <person name="Cho W.K."/>
            <person name="Kim J.Y."/>
            <person name="Xu Y."/>
            <person name="Heller-Uszynska K."/>
            <person name="Miao H."/>
            <person name="Cheng Z."/>
            <person name="Zhang S."/>
            <person name="Wu J."/>
            <person name="Yang Y."/>
            <person name="Kang H."/>
            <person name="Li M."/>
            <person name="Liang H."/>
            <person name="Ren X."/>
            <person name="Shi Z."/>
            <person name="Wen M."/>
            <person name="Jian M."/>
            <person name="Yang H."/>
            <person name="Zhang G."/>
            <person name="Yang Z."/>
            <person name="Chen R."/>
            <person name="Liu S."/>
            <person name="Li J."/>
            <person name="Ma L."/>
            <person name="Liu H."/>
            <person name="Zhou Y."/>
            <person name="Zhao J."/>
            <person name="Fang X."/>
            <person name="Li G."/>
            <person name="Fang L."/>
            <person name="Li Y."/>
            <person name="Liu D."/>
            <person name="Zheng H."/>
            <person name="Zhang Y."/>
            <person name="Qin N."/>
            <person name="Li Z."/>
            <person name="Yang G."/>
            <person name="Yang S."/>
            <person name="Bolund L."/>
            <person name="Kristiansen K."/>
            <person name="Zheng H."/>
            <person name="Li S."/>
            <person name="Zhang X."/>
            <person name="Yang H."/>
            <person name="Wang J."/>
            <person name="Sun R."/>
            <person name="Zhang B."/>
            <person name="Jiang S."/>
            <person name="Wang J."/>
            <person name="Du Y."/>
            <person name="Li S."/>
        </authorList>
    </citation>
    <scope>NUCLEOTIDE SEQUENCE [LARGE SCALE GENOMIC DNA]</scope>
    <source>
        <strain evidence="2">cv. 9930</strain>
    </source>
</reference>
<dbReference type="Proteomes" id="UP000029981">
    <property type="component" value="Chromosome 3"/>
</dbReference>
<keyword evidence="2" id="KW-1185">Reference proteome</keyword>
<reference evidence="1 2" key="2">
    <citation type="journal article" date="2009" name="PLoS ONE">
        <title>An integrated genetic and cytogenetic map of the cucumber genome.</title>
        <authorList>
            <person name="Ren Y."/>
            <person name="Zhang Z."/>
            <person name="Liu J."/>
            <person name="Staub J.E."/>
            <person name="Han Y."/>
            <person name="Cheng Z."/>
            <person name="Li X."/>
            <person name="Lu J."/>
            <person name="Miao H."/>
            <person name="Kang H."/>
            <person name="Xie B."/>
            <person name="Gu X."/>
            <person name="Wang X."/>
            <person name="Du Y."/>
            <person name="Jin W."/>
            <person name="Huang S."/>
        </authorList>
    </citation>
    <scope>NUCLEOTIDE SEQUENCE [LARGE SCALE GENOMIC DNA]</scope>
    <source>
        <strain evidence="2">cv. 9930</strain>
    </source>
</reference>
<accession>A0A0A0LE93</accession>
<dbReference type="AlphaFoldDB" id="A0A0A0LE93"/>
<dbReference type="EMBL" id="CM002924">
    <property type="protein sequence ID" value="KGN60058.1"/>
    <property type="molecule type" value="Genomic_DNA"/>
</dbReference>
<sequence length="106" mass="12033">MRVRIRVALSLGKVLTQGRKDEANARIEWDPTINKGKDTCPRKCRVGTKEHNPKADGPHFPRSLLRHAFCTYPEGQKGSVIELRDLPSSWPFFLPPLPLLLLHVVL</sequence>